<feature type="region of interest" description="Disordered" evidence="5">
    <location>
        <begin position="265"/>
        <end position="284"/>
    </location>
</feature>
<reference evidence="8" key="1">
    <citation type="submission" date="2020-04" db="EMBL/GenBank/DDBJ databases">
        <title>Draft genome resource of the tomato pathogen Pseudocercospora fuligena.</title>
        <authorList>
            <person name="Zaccaron A."/>
        </authorList>
    </citation>
    <scope>NUCLEOTIDE SEQUENCE</scope>
    <source>
        <strain evidence="8">PF001</strain>
    </source>
</reference>
<feature type="domain" description="Transcription factor IIIC subunit 5 HTH" evidence="6">
    <location>
        <begin position="217"/>
        <end position="365"/>
    </location>
</feature>
<dbReference type="PANTHER" id="PTHR13230:SF5">
    <property type="entry name" value="GENERAL TRANSCRIPTION FACTOR 3C POLYPEPTIDE 5"/>
    <property type="match status" value="1"/>
</dbReference>
<dbReference type="InterPro" id="IPR041499">
    <property type="entry name" value="Tfc1/Sfc1_N"/>
</dbReference>
<evidence type="ECO:0000259" key="6">
    <source>
        <dbReference type="Pfam" id="PF09734"/>
    </source>
</evidence>
<proteinExistence type="predicted"/>
<evidence type="ECO:0000313" key="9">
    <source>
        <dbReference type="Proteomes" id="UP000660729"/>
    </source>
</evidence>
<dbReference type="OrthoDB" id="5598268at2759"/>
<evidence type="ECO:0000313" key="8">
    <source>
        <dbReference type="EMBL" id="KAF7194188.1"/>
    </source>
</evidence>
<feature type="region of interest" description="Disordered" evidence="5">
    <location>
        <begin position="536"/>
        <end position="570"/>
    </location>
</feature>
<dbReference type="GO" id="GO:0001003">
    <property type="term" value="F:RNA polymerase III type 2 promoter sequence-specific DNA binding"/>
    <property type="evidence" value="ECO:0007669"/>
    <property type="project" value="TreeGrafter"/>
</dbReference>
<dbReference type="EMBL" id="JABCIY010000063">
    <property type="protein sequence ID" value="KAF7194188.1"/>
    <property type="molecule type" value="Genomic_DNA"/>
</dbReference>
<evidence type="ECO:0000256" key="2">
    <source>
        <dbReference type="ARBA" id="ARBA00023125"/>
    </source>
</evidence>
<evidence type="ECO:0000259" key="7">
    <source>
        <dbReference type="Pfam" id="PF17682"/>
    </source>
</evidence>
<dbReference type="GO" id="GO:0000127">
    <property type="term" value="C:transcription factor TFIIIC complex"/>
    <property type="evidence" value="ECO:0007669"/>
    <property type="project" value="InterPro"/>
</dbReference>
<dbReference type="GO" id="GO:0001002">
    <property type="term" value="F:RNA polymerase III type 1 promoter sequence-specific DNA binding"/>
    <property type="evidence" value="ECO:0007669"/>
    <property type="project" value="TreeGrafter"/>
</dbReference>
<dbReference type="InterPro" id="IPR019136">
    <property type="entry name" value="TF_IIIC_su-5_HTH"/>
</dbReference>
<dbReference type="PANTHER" id="PTHR13230">
    <property type="entry name" value="GENERAL TRANSCRIPTION FACTOR IIIC, POLYPEPTIDE 5"/>
    <property type="match status" value="1"/>
</dbReference>
<comment type="caution">
    <text evidence="8">The sequence shown here is derived from an EMBL/GenBank/DDBJ whole genome shotgun (WGS) entry which is preliminary data.</text>
</comment>
<keyword evidence="4" id="KW-0539">Nucleus</keyword>
<dbReference type="GO" id="GO:0006384">
    <property type="term" value="P:transcription initiation at RNA polymerase III promoter"/>
    <property type="evidence" value="ECO:0007669"/>
    <property type="project" value="InterPro"/>
</dbReference>
<evidence type="ECO:0000256" key="3">
    <source>
        <dbReference type="ARBA" id="ARBA00023163"/>
    </source>
</evidence>
<dbReference type="AlphaFoldDB" id="A0A8H6VIY4"/>
<dbReference type="Pfam" id="PF09734">
    <property type="entry name" value="Tau95"/>
    <property type="match status" value="1"/>
</dbReference>
<dbReference type="Pfam" id="PF17682">
    <property type="entry name" value="Tau95_N"/>
    <property type="match status" value="1"/>
</dbReference>
<dbReference type="InterPro" id="IPR040454">
    <property type="entry name" value="TF_IIIC_Tfc1/Sfc1"/>
</dbReference>
<comment type="subcellular location">
    <subcellularLocation>
        <location evidence="1">Nucleus</location>
    </subcellularLocation>
</comment>
<gene>
    <name evidence="8" type="ORF">HII31_04425</name>
</gene>
<evidence type="ECO:0000256" key="1">
    <source>
        <dbReference type="ARBA" id="ARBA00004123"/>
    </source>
</evidence>
<name>A0A8H6VIY4_9PEZI</name>
<dbReference type="Proteomes" id="UP000660729">
    <property type="component" value="Unassembled WGS sequence"/>
</dbReference>
<evidence type="ECO:0000256" key="5">
    <source>
        <dbReference type="SAM" id="MobiDB-lite"/>
    </source>
</evidence>
<dbReference type="GO" id="GO:0005634">
    <property type="term" value="C:nucleus"/>
    <property type="evidence" value="ECO:0007669"/>
    <property type="project" value="UniProtKB-SubCell"/>
</dbReference>
<feature type="compositionally biased region" description="Acidic residues" evidence="5">
    <location>
        <begin position="540"/>
        <end position="554"/>
    </location>
</feature>
<dbReference type="Gene3D" id="3.30.200.160">
    <property type="entry name" value="TFIIIC, subcomplex tauA, subunit Sfc1, barrel domain"/>
    <property type="match status" value="1"/>
</dbReference>
<keyword evidence="3" id="KW-0804">Transcription</keyword>
<organism evidence="8 9">
    <name type="scientific">Pseudocercospora fuligena</name>
    <dbReference type="NCBI Taxonomy" id="685502"/>
    <lineage>
        <taxon>Eukaryota</taxon>
        <taxon>Fungi</taxon>
        <taxon>Dikarya</taxon>
        <taxon>Ascomycota</taxon>
        <taxon>Pezizomycotina</taxon>
        <taxon>Dothideomycetes</taxon>
        <taxon>Dothideomycetidae</taxon>
        <taxon>Mycosphaerellales</taxon>
        <taxon>Mycosphaerellaceae</taxon>
        <taxon>Pseudocercospora</taxon>
    </lineage>
</organism>
<keyword evidence="2" id="KW-0238">DNA-binding</keyword>
<accession>A0A8H6VIY4</accession>
<feature type="domain" description="Transcription factor IIIC subunit Tfc1/Sfc1 triple barrel" evidence="7">
    <location>
        <begin position="29"/>
        <end position="175"/>
    </location>
</feature>
<evidence type="ECO:0000256" key="4">
    <source>
        <dbReference type="ARBA" id="ARBA00023242"/>
    </source>
</evidence>
<feature type="region of interest" description="Disordered" evidence="5">
    <location>
        <begin position="106"/>
        <end position="139"/>
    </location>
</feature>
<protein>
    <submittedName>
        <fullName evidence="8">Transcription factor tau subunit sfc1</fullName>
    </submittedName>
</protein>
<sequence>MENTSSGHDHESGRPTAAPIHAVGTARIVSVEHPCIIRNFENGIKSLGGEAQLKHVLEHHVDDTKLASKQNQLPEPVAGVSLRPNDPFAKKIASTGCRTRNVLVRVTVPKQTGRKRKRGSDEPFQEPEQPERQDAGITAPDLVQRLRDNEGRYQIEAVGMVRETHRFRTLPDFQLRSADLAIMHKLRDNTMMPDYDKLAKFRVRTDIGNHDITAHPGPPTFTSFDMPHKYEYQQASGVVYVQDESGRVTAKNISAAPKRVTWGLAPDAPEIPQKAPVDLPRRSPTGELLPKAVKELQKLLETRPLLTKRVALNSMAPISDTIFKEATQYVGYSFKAGPWRDSLIKYGVDPRKDPKCRFYQTLMFQVDKEAFKDPADEKGKFQASSTSWARPLRHTRDAPESHIFDGKTVTANGKTWQVCDVTDPTVKEIFDTENIREECDPFQWGWYHNGTLAKARTIMKDKMRFLFAKEDPPVEDYKLISKIPDRLTKDNMTEAQLAPRTYGNHACSLANEVRNIVKSGEGTRSAEKLWAQKKKAAGEAVDDENASAVDDEEAAELRNLDVADDDEGDLEENRDEMIEAEQVEASNGA</sequence>
<dbReference type="InterPro" id="IPR042536">
    <property type="entry name" value="TFIIIC_tauA_Sfc1"/>
</dbReference>
<keyword evidence="9" id="KW-1185">Reference proteome</keyword>